<dbReference type="EC" id="6.1.1.10" evidence="1"/>
<organism evidence="11 12">
    <name type="scientific">Cryptosporidium parvum (strain Iowa II)</name>
    <dbReference type="NCBI Taxonomy" id="353152"/>
    <lineage>
        <taxon>Eukaryota</taxon>
        <taxon>Sar</taxon>
        <taxon>Alveolata</taxon>
        <taxon>Apicomplexa</taxon>
        <taxon>Conoidasida</taxon>
        <taxon>Coccidia</taxon>
        <taxon>Eucoccidiorida</taxon>
        <taxon>Eimeriorina</taxon>
        <taxon>Cryptosporidiidae</taxon>
        <taxon>Cryptosporidium</taxon>
    </lineage>
</organism>
<dbReference type="Proteomes" id="UP000006726">
    <property type="component" value="Chromosome 8"/>
</dbReference>
<comment type="similarity">
    <text evidence="7">Belongs to the class-I aminoacyl-tRNA synthetase family.</text>
</comment>
<dbReference type="Pfam" id="PF19303">
    <property type="entry name" value="Anticodon_3"/>
    <property type="match status" value="1"/>
</dbReference>
<keyword evidence="6 7" id="KW-0030">Aminoacyl-tRNA synthetase</keyword>
<dbReference type="Gene3D" id="1.10.730.10">
    <property type="entry name" value="Isoleucyl-tRNA Synthetase, Domain 1"/>
    <property type="match status" value="1"/>
</dbReference>
<comment type="caution">
    <text evidence="11">The sequence shown here is derived from an EMBL/GenBank/DDBJ whole genome shotgun (WGS) entry which is preliminary data.</text>
</comment>
<keyword evidence="12" id="KW-1185">Reference proteome</keyword>
<name>Q5CVN0_CRYPI</name>
<dbReference type="FunCoup" id="Q5CVN0">
    <property type="interactions" value="167"/>
</dbReference>
<dbReference type="InterPro" id="IPR009080">
    <property type="entry name" value="tRNAsynth_Ia_anticodon-bd"/>
</dbReference>
<feature type="domain" description="Methionyl/Leucyl tRNA synthetase" evidence="9">
    <location>
        <begin position="184"/>
        <end position="400"/>
    </location>
</feature>
<feature type="non-terminal residue" evidence="11">
    <location>
        <position position="1"/>
    </location>
</feature>
<evidence type="ECO:0000256" key="3">
    <source>
        <dbReference type="ARBA" id="ARBA00022741"/>
    </source>
</evidence>
<dbReference type="KEGG" id="cpv:cgd8_3460"/>
<dbReference type="InterPro" id="IPR041872">
    <property type="entry name" value="Anticodon_Met"/>
</dbReference>
<feature type="domain" description="Methionyl/Leucyl tRNA synthetase" evidence="9">
    <location>
        <begin position="36"/>
        <end position="167"/>
    </location>
</feature>
<feature type="domain" description="Methionyl-tRNA synthetase anticodon-binding" evidence="10">
    <location>
        <begin position="458"/>
        <end position="554"/>
    </location>
</feature>
<dbReference type="STRING" id="353152.Q5CVN0"/>
<dbReference type="EMBL" id="AAEE01000003">
    <property type="protein sequence ID" value="EAK89712.1"/>
    <property type="molecule type" value="Genomic_DNA"/>
</dbReference>
<dbReference type="InterPro" id="IPR014729">
    <property type="entry name" value="Rossmann-like_a/b/a_fold"/>
</dbReference>
<dbReference type="NCBIfam" id="TIGR00398">
    <property type="entry name" value="metG"/>
    <property type="match status" value="1"/>
</dbReference>
<dbReference type="InterPro" id="IPR014758">
    <property type="entry name" value="Met-tRNA_synth"/>
</dbReference>
<dbReference type="OMA" id="VIWPCIL"/>
<sequence length="581" mass="67224">KRSFRVYSDYCRNNLTYNKMTKINTTYRNSSGKYYYFTTAINYTNGTPHMGHAYEIVTSDILVRIARLFGFNTRFQTGTDEHGQKIAATAEKKGISPKELCDENVKQFKNMNEKLQISTDRFIRTTDADHYESCKELWRRCEAKGDIYLGKYNGWYNVREESFMTELEAKMLNYTDPISGLPLTKMEEPSYFFRITNYLESIKNHIIDNPEFIQPESSRESILARLEALGSDSEDLSISRASFSWGVPVPNDQEHVMYVWFDALTNYITGLKWADFDNDLEENSLFNKYWENTVHIVGKDITWFHSVIWPAMLLSVGLSLPKTIFAHGFVTAPDGKKMSKSLGNVVDPFEQIDKIGSDPFRYYLAREGRFGNDIKYQPSSVIDYNNGELADTYGNLISRITNLTHKFCQGVAPSLSQSLLLDKPVDIDTVFEEYYLAWNCFRIDECIQIAMDLSRNINKFLTDHAPWNKDNGKSDEERIEIIRIVLEGSYYISILLSPFITLACKEVFNRLGTPEKIIPEVDINYNNIKPGTPILIGEPLFKRIVNKEEKTFEELKAEKREREKQRRSGNKKLSETKDKGK</sequence>
<evidence type="ECO:0000256" key="4">
    <source>
        <dbReference type="ARBA" id="ARBA00022840"/>
    </source>
</evidence>
<keyword evidence="5 7" id="KW-0648">Protein biosynthesis</keyword>
<dbReference type="GO" id="GO:0004825">
    <property type="term" value="F:methionine-tRNA ligase activity"/>
    <property type="evidence" value="ECO:0007669"/>
    <property type="project" value="UniProtKB-EC"/>
</dbReference>
<accession>Q5CVN0</accession>
<dbReference type="Gene3D" id="3.40.50.620">
    <property type="entry name" value="HUPs"/>
    <property type="match status" value="1"/>
</dbReference>
<dbReference type="CDD" id="cd00814">
    <property type="entry name" value="MetRS_core"/>
    <property type="match status" value="1"/>
</dbReference>
<dbReference type="AlphaFoldDB" id="Q5CVN0"/>
<dbReference type="GeneID" id="3374619"/>
<dbReference type="GO" id="GO:0005524">
    <property type="term" value="F:ATP binding"/>
    <property type="evidence" value="ECO:0007669"/>
    <property type="project" value="UniProtKB-KW"/>
</dbReference>
<dbReference type="CDD" id="cd07957">
    <property type="entry name" value="Anticodon_Ia_Met"/>
    <property type="match status" value="1"/>
</dbReference>
<evidence type="ECO:0000256" key="1">
    <source>
        <dbReference type="ARBA" id="ARBA00012838"/>
    </source>
</evidence>
<evidence type="ECO:0000313" key="11">
    <source>
        <dbReference type="EMBL" id="EAK89712.1"/>
    </source>
</evidence>
<dbReference type="InterPro" id="IPR033911">
    <property type="entry name" value="MetRS_core"/>
</dbReference>
<dbReference type="PANTHER" id="PTHR43326">
    <property type="entry name" value="METHIONYL-TRNA SYNTHETASE"/>
    <property type="match status" value="1"/>
</dbReference>
<dbReference type="SUPFAM" id="SSF52374">
    <property type="entry name" value="Nucleotidylyl transferase"/>
    <property type="match status" value="1"/>
</dbReference>
<dbReference type="OrthoDB" id="5844513at2759"/>
<dbReference type="SUPFAM" id="SSF47323">
    <property type="entry name" value="Anticodon-binding domain of a subclass of class I aminoacyl-tRNA synthetases"/>
    <property type="match status" value="1"/>
</dbReference>
<reference evidence="11 12" key="1">
    <citation type="journal article" date="2004" name="Science">
        <title>Complete genome sequence of the apicomplexan, Cryptosporidium parvum.</title>
        <authorList>
            <person name="Abrahamsen M.S."/>
            <person name="Templeton T.J."/>
            <person name="Enomoto S."/>
            <person name="Abrahante J.E."/>
            <person name="Zhu G."/>
            <person name="Lancto C.A."/>
            <person name="Deng M."/>
            <person name="Liu C."/>
            <person name="Widmer G."/>
            <person name="Tzipori S."/>
            <person name="Buck G.A."/>
            <person name="Xu P."/>
            <person name="Bankier A.T."/>
            <person name="Dear P.H."/>
            <person name="Konfortov B.A."/>
            <person name="Spriggs H.F."/>
            <person name="Iyer L."/>
            <person name="Anantharaman V."/>
            <person name="Aravind L."/>
            <person name="Kapur V."/>
        </authorList>
    </citation>
    <scope>NUCLEOTIDE SEQUENCE [LARGE SCALE GENOMIC DNA]</scope>
    <source>
        <strain evidence="12">Iowa II</strain>
    </source>
</reference>
<keyword evidence="3 7" id="KW-0547">Nucleotide-binding</keyword>
<dbReference type="RefSeq" id="XP_627239.1">
    <property type="nucleotide sequence ID" value="XM_627239.1"/>
</dbReference>
<evidence type="ECO:0000256" key="6">
    <source>
        <dbReference type="ARBA" id="ARBA00023146"/>
    </source>
</evidence>
<dbReference type="InterPro" id="IPR015413">
    <property type="entry name" value="Methionyl/Leucyl_tRNA_Synth"/>
</dbReference>
<evidence type="ECO:0000256" key="8">
    <source>
        <dbReference type="SAM" id="MobiDB-lite"/>
    </source>
</evidence>
<evidence type="ECO:0000313" key="12">
    <source>
        <dbReference type="Proteomes" id="UP000006726"/>
    </source>
</evidence>
<evidence type="ECO:0000259" key="10">
    <source>
        <dbReference type="Pfam" id="PF19303"/>
    </source>
</evidence>
<dbReference type="InterPro" id="IPR023457">
    <property type="entry name" value="Met-tRNA_synth_2"/>
</dbReference>
<keyword evidence="2 7" id="KW-0436">Ligase</keyword>
<protein>
    <recommendedName>
        <fullName evidence="1">methionine--tRNA ligase</fullName>
        <ecNumber evidence="1">6.1.1.10</ecNumber>
    </recommendedName>
</protein>
<dbReference type="InParanoid" id="Q5CVN0"/>
<gene>
    <name evidence="11" type="ORF">cgd8_3460</name>
</gene>
<evidence type="ECO:0000259" key="9">
    <source>
        <dbReference type="Pfam" id="PF09334"/>
    </source>
</evidence>
<dbReference type="PANTHER" id="PTHR43326:SF2">
    <property type="entry name" value="METHIONINE--TRNA LIGASE"/>
    <property type="match status" value="1"/>
</dbReference>
<dbReference type="Pfam" id="PF09334">
    <property type="entry name" value="tRNA-synt_1g"/>
    <property type="match status" value="2"/>
</dbReference>
<keyword evidence="4 7" id="KW-0067">ATP-binding</keyword>
<dbReference type="Gene3D" id="2.170.220.10">
    <property type="match status" value="1"/>
</dbReference>
<dbReference type="GO" id="GO:0006431">
    <property type="term" value="P:methionyl-tRNA aminoacylation"/>
    <property type="evidence" value="ECO:0007669"/>
    <property type="project" value="InterPro"/>
</dbReference>
<evidence type="ECO:0000256" key="7">
    <source>
        <dbReference type="RuleBase" id="RU363039"/>
    </source>
</evidence>
<dbReference type="PRINTS" id="PR01041">
    <property type="entry name" value="TRNASYNTHMET"/>
</dbReference>
<evidence type="ECO:0000256" key="2">
    <source>
        <dbReference type="ARBA" id="ARBA00022598"/>
    </source>
</evidence>
<proteinExistence type="inferred from homology"/>
<evidence type="ECO:0000256" key="5">
    <source>
        <dbReference type="ARBA" id="ARBA00022917"/>
    </source>
</evidence>
<feature type="region of interest" description="Disordered" evidence="8">
    <location>
        <begin position="556"/>
        <end position="581"/>
    </location>
</feature>